<protein>
    <recommendedName>
        <fullName evidence="3">F-box domain-containing protein</fullName>
    </recommendedName>
</protein>
<dbReference type="InterPro" id="IPR032675">
    <property type="entry name" value="LRR_dom_sf"/>
</dbReference>
<dbReference type="Gene3D" id="3.80.10.10">
    <property type="entry name" value="Ribonuclease Inhibitor"/>
    <property type="match status" value="1"/>
</dbReference>
<evidence type="ECO:0000313" key="1">
    <source>
        <dbReference type="EMBL" id="CAE6395367.1"/>
    </source>
</evidence>
<dbReference type="Proteomes" id="UP000663841">
    <property type="component" value="Unassembled WGS sequence"/>
</dbReference>
<evidence type="ECO:0000313" key="2">
    <source>
        <dbReference type="Proteomes" id="UP000663841"/>
    </source>
</evidence>
<name>A0A8H3A263_9AGAM</name>
<accession>A0A8H3A263</accession>
<evidence type="ECO:0008006" key="3">
    <source>
        <dbReference type="Google" id="ProtNLM"/>
    </source>
</evidence>
<dbReference type="EMBL" id="CAJMWW010000003">
    <property type="protein sequence ID" value="CAE6395367.1"/>
    <property type="molecule type" value="Genomic_DNA"/>
</dbReference>
<dbReference type="SUPFAM" id="SSF52047">
    <property type="entry name" value="RNI-like"/>
    <property type="match status" value="1"/>
</dbReference>
<organism evidence="1 2">
    <name type="scientific">Rhizoctonia solani</name>
    <dbReference type="NCBI Taxonomy" id="456999"/>
    <lineage>
        <taxon>Eukaryota</taxon>
        <taxon>Fungi</taxon>
        <taxon>Dikarya</taxon>
        <taxon>Basidiomycota</taxon>
        <taxon>Agaricomycotina</taxon>
        <taxon>Agaricomycetes</taxon>
        <taxon>Cantharellales</taxon>
        <taxon>Ceratobasidiaceae</taxon>
        <taxon>Rhizoctonia</taxon>
    </lineage>
</organism>
<sequence length="565" mass="64823">MFDRLDSTYPAIQQWEEAGVSLFNAPENYLKQCTCLGNESLVDGVPPTYLAARINAALGSLHTTLAQQLARSQSALCQTRNQMLVPLHSFPEEVLSEIFMHVAFDPLNQFRRHDSRSMRVCVIDVHRAIHNLLGVCTMWRNVAVNRGTLWSIVPLFDKFNIPQDYKLILNRALHLNNGVELNLFADMRDDKTDLSILAGHVTQFRTVTSVNTPPHIIRNILAAFTDWHGPEPLKLSQLSLYNEHHYSSLPRDETCIFQTSSEQQSFNRLVQNLDLLQMKGISFQWETVAFSGRLTTFCLQDVTLGFDIKLAALLRALSSATQLRELKIIDVITFRDSAPLQTLVGCSKIWLPTLETFYIEGLYFNTLRLLLLSIRSRSHRLSLTLTHNFNELCCFIPPRLETVTSDEIGELLRLVSVHELDIRKKSYLEPALTAVELKKLVEALPLLETLHLHMTLLGGEHCMALERRLGPHRSTLPSLVHLRFSCVRIEDPQAFRHMVESHSGSLQRVSLAKPYPHRVHAVDEELELHAREEVIDWLAENVPEYTRTTDWDDYFNFQNVFQEKW</sequence>
<proteinExistence type="predicted"/>
<reference evidence="1" key="1">
    <citation type="submission" date="2021-01" db="EMBL/GenBank/DDBJ databases">
        <authorList>
            <person name="Kaushik A."/>
        </authorList>
    </citation>
    <scope>NUCLEOTIDE SEQUENCE</scope>
    <source>
        <strain evidence="1">AG3-T5</strain>
    </source>
</reference>
<dbReference type="AlphaFoldDB" id="A0A8H3A263"/>
<comment type="caution">
    <text evidence="1">The sequence shown here is derived from an EMBL/GenBank/DDBJ whole genome shotgun (WGS) entry which is preliminary data.</text>
</comment>
<gene>
    <name evidence="1" type="ORF">RDB_LOCUS1492</name>
</gene>